<comment type="subcellular location">
    <subcellularLocation>
        <location evidence="1">Membrane</location>
        <topology evidence="1">Multi-pass membrane protein</topology>
    </subcellularLocation>
</comment>
<feature type="transmembrane region" description="Helical" evidence="6">
    <location>
        <begin position="278"/>
        <end position="301"/>
    </location>
</feature>
<proteinExistence type="predicted"/>
<feature type="transmembrane region" description="Helical" evidence="6">
    <location>
        <begin position="439"/>
        <end position="458"/>
    </location>
</feature>
<evidence type="ECO:0000256" key="5">
    <source>
        <dbReference type="SAM" id="MobiDB-lite"/>
    </source>
</evidence>
<feature type="transmembrane region" description="Helical" evidence="6">
    <location>
        <begin position="524"/>
        <end position="545"/>
    </location>
</feature>
<comment type="caution">
    <text evidence="8">The sequence shown here is derived from an EMBL/GenBank/DDBJ whole genome shotgun (WGS) entry which is preliminary data.</text>
</comment>
<dbReference type="RefSeq" id="XP_064767086.1">
    <property type="nucleotide sequence ID" value="XM_064910113.1"/>
</dbReference>
<feature type="transmembrane region" description="Helical" evidence="6">
    <location>
        <begin position="350"/>
        <end position="374"/>
    </location>
</feature>
<dbReference type="EMBL" id="JBBJBU010000009">
    <property type="protein sequence ID" value="KAK7204053.1"/>
    <property type="molecule type" value="Genomic_DNA"/>
</dbReference>
<dbReference type="Gene3D" id="1.20.1250.20">
    <property type="entry name" value="MFS general substrate transporter like domains"/>
    <property type="match status" value="1"/>
</dbReference>
<dbReference type="PANTHER" id="PTHR42718:SF23">
    <property type="entry name" value="MAJOR FACILITATOR SUPERFAMILY (MFS) PROFILE DOMAIN-CONTAINING PROTEIN"/>
    <property type="match status" value="1"/>
</dbReference>
<evidence type="ECO:0000256" key="6">
    <source>
        <dbReference type="SAM" id="Phobius"/>
    </source>
</evidence>
<feature type="transmembrane region" description="Helical" evidence="6">
    <location>
        <begin position="146"/>
        <end position="170"/>
    </location>
</feature>
<dbReference type="SUPFAM" id="SSF103473">
    <property type="entry name" value="MFS general substrate transporter"/>
    <property type="match status" value="1"/>
</dbReference>
<evidence type="ECO:0000313" key="8">
    <source>
        <dbReference type="EMBL" id="KAK7204053.1"/>
    </source>
</evidence>
<dbReference type="Proteomes" id="UP001498771">
    <property type="component" value="Unassembled WGS sequence"/>
</dbReference>
<keyword evidence="9" id="KW-1185">Reference proteome</keyword>
<dbReference type="InterPro" id="IPR036259">
    <property type="entry name" value="MFS_trans_sf"/>
</dbReference>
<keyword evidence="3 6" id="KW-1133">Transmembrane helix</keyword>
<dbReference type="InterPro" id="IPR020846">
    <property type="entry name" value="MFS_dom"/>
</dbReference>
<feature type="transmembrane region" description="Helical" evidence="6">
    <location>
        <begin position="176"/>
        <end position="196"/>
    </location>
</feature>
<dbReference type="Gene3D" id="1.20.1720.10">
    <property type="entry name" value="Multidrug resistance protein D"/>
    <property type="match status" value="1"/>
</dbReference>
<keyword evidence="4 6" id="KW-0472">Membrane</keyword>
<evidence type="ECO:0000259" key="7">
    <source>
        <dbReference type="PROSITE" id="PS50850"/>
    </source>
</evidence>
<dbReference type="PROSITE" id="PS50850">
    <property type="entry name" value="MFS"/>
    <property type="match status" value="1"/>
</dbReference>
<feature type="domain" description="Major facilitator superfamily (MFS) profile" evidence="7">
    <location>
        <begin position="80"/>
        <end position="550"/>
    </location>
</feature>
<keyword evidence="2 6" id="KW-0812">Transmembrane</keyword>
<feature type="transmembrane region" description="Helical" evidence="6">
    <location>
        <begin position="479"/>
        <end position="504"/>
    </location>
</feature>
<dbReference type="GeneID" id="90035625"/>
<feature type="region of interest" description="Disordered" evidence="5">
    <location>
        <begin position="1"/>
        <end position="39"/>
    </location>
</feature>
<feature type="transmembrane region" description="Helical" evidence="6">
    <location>
        <begin position="386"/>
        <end position="407"/>
    </location>
</feature>
<feature type="transmembrane region" description="Helical" evidence="6">
    <location>
        <begin position="116"/>
        <end position="134"/>
    </location>
</feature>
<dbReference type="PANTHER" id="PTHR42718">
    <property type="entry name" value="MAJOR FACILITATOR SUPERFAMILY MULTIDRUG TRANSPORTER MFSC"/>
    <property type="match status" value="1"/>
</dbReference>
<name>A0ABR1F2I1_9ASCO</name>
<evidence type="ECO:0000256" key="1">
    <source>
        <dbReference type="ARBA" id="ARBA00004141"/>
    </source>
</evidence>
<feature type="transmembrane region" description="Helical" evidence="6">
    <location>
        <begin position="414"/>
        <end position="433"/>
    </location>
</feature>
<dbReference type="InterPro" id="IPR011701">
    <property type="entry name" value="MFS"/>
</dbReference>
<organism evidence="8 9">
    <name type="scientific">Myxozyma melibiosi</name>
    <dbReference type="NCBI Taxonomy" id="54550"/>
    <lineage>
        <taxon>Eukaryota</taxon>
        <taxon>Fungi</taxon>
        <taxon>Dikarya</taxon>
        <taxon>Ascomycota</taxon>
        <taxon>Saccharomycotina</taxon>
        <taxon>Lipomycetes</taxon>
        <taxon>Lipomycetales</taxon>
        <taxon>Lipomycetaceae</taxon>
        <taxon>Myxozyma</taxon>
    </lineage>
</organism>
<sequence length="621" mass="66776">MSSEKMVIEETCTALSEPESEPEMNEKHSSSTGSVDDPISHATYEYAQPEYYAESTTSSDLVDPEARPEVFKSTLHEVAAVLILTFSTVMNTISTGVMQIAVPTLGREFNISGGDLSWSVSSFQLMSATTILLFSGMADRIGRKRLVIVAYAWFAIWCLAGSFTTHHIVFDVCRGMQGLAAAACPSAGVGILGSTYKNGRRKNRVMAIFNAGSPFGLFLGIVTGGVTIEYITWRSIFYLYTIIFTILTVLVIFVVPGDNINDNIRFTPKEMLMRIKDLDWTGAALSTVGCIMFVFAASQAASATSGWATPYVIIVLILSFVVLAGFVYWEMKCEKPLMPLQIWKFPGFATIMVLVLFAWMCFTGVLNFYGGLYLQNVMGASPLKAAFYLFPQILASAVAVTIISAILHIAPGRLILIVAQMMMIGASLLWALVPLGTPYAAMILPALCLAIIAADLTYNVVNMHTLSAVSKAEQSSAAGIFYTINHLAGSLGVSLSSSIVSSILRRNAPMTTTPVPMEILSKAYKGAFWFATGLSSMALVCAVFANIGKQGAHEEAVVPDIEGVACVLKPGEKTCGVRRRGSSGANSSVIFDNVDADANEAGEMCGLLVGEHARRGYDAVL</sequence>
<evidence type="ECO:0000256" key="3">
    <source>
        <dbReference type="ARBA" id="ARBA00022989"/>
    </source>
</evidence>
<evidence type="ECO:0000256" key="2">
    <source>
        <dbReference type="ARBA" id="ARBA00022692"/>
    </source>
</evidence>
<protein>
    <submittedName>
        <fullName evidence="8">Major facilitator superfamily domain-containing protein</fullName>
    </submittedName>
</protein>
<evidence type="ECO:0000313" key="9">
    <source>
        <dbReference type="Proteomes" id="UP001498771"/>
    </source>
</evidence>
<feature type="transmembrane region" description="Helical" evidence="6">
    <location>
        <begin position="237"/>
        <end position="257"/>
    </location>
</feature>
<feature type="transmembrane region" description="Helical" evidence="6">
    <location>
        <begin position="307"/>
        <end position="329"/>
    </location>
</feature>
<evidence type="ECO:0000256" key="4">
    <source>
        <dbReference type="ARBA" id="ARBA00023136"/>
    </source>
</evidence>
<gene>
    <name evidence="8" type="ORF">BZA70DRAFT_199616</name>
</gene>
<accession>A0ABR1F2I1</accession>
<feature type="transmembrane region" description="Helical" evidence="6">
    <location>
        <begin position="208"/>
        <end position="231"/>
    </location>
</feature>
<dbReference type="Pfam" id="PF07690">
    <property type="entry name" value="MFS_1"/>
    <property type="match status" value="1"/>
</dbReference>
<reference evidence="8 9" key="1">
    <citation type="submission" date="2024-03" db="EMBL/GenBank/DDBJ databases">
        <title>Genome-scale model development and genomic sequencing of the oleaginous clade Lipomyces.</title>
        <authorList>
            <consortium name="Lawrence Berkeley National Laboratory"/>
            <person name="Czajka J.J."/>
            <person name="Han Y."/>
            <person name="Kim J."/>
            <person name="Mondo S.J."/>
            <person name="Hofstad B.A."/>
            <person name="Robles A."/>
            <person name="Haridas S."/>
            <person name="Riley R."/>
            <person name="LaButti K."/>
            <person name="Pangilinan J."/>
            <person name="Andreopoulos W."/>
            <person name="Lipzen A."/>
            <person name="Yan J."/>
            <person name="Wang M."/>
            <person name="Ng V."/>
            <person name="Grigoriev I.V."/>
            <person name="Spatafora J.W."/>
            <person name="Magnuson J.K."/>
            <person name="Baker S.E."/>
            <person name="Pomraning K.R."/>
        </authorList>
    </citation>
    <scope>NUCLEOTIDE SEQUENCE [LARGE SCALE GENOMIC DNA]</scope>
    <source>
        <strain evidence="8 9">Phaff 52-87</strain>
    </source>
</reference>
<feature type="transmembrane region" description="Helical" evidence="6">
    <location>
        <begin position="78"/>
        <end position="101"/>
    </location>
</feature>